<evidence type="ECO:0000313" key="1">
    <source>
        <dbReference type="EMBL" id="KAF7274802.1"/>
    </source>
</evidence>
<name>A0A834I594_RHYFE</name>
<protein>
    <submittedName>
        <fullName evidence="1">Uncharacterized protein</fullName>
    </submittedName>
</protein>
<dbReference type="Proteomes" id="UP000625711">
    <property type="component" value="Unassembled WGS sequence"/>
</dbReference>
<comment type="caution">
    <text evidence="1">The sequence shown here is derived from an EMBL/GenBank/DDBJ whole genome shotgun (WGS) entry which is preliminary data.</text>
</comment>
<keyword evidence="2" id="KW-1185">Reference proteome</keyword>
<accession>A0A834I594</accession>
<dbReference type="AlphaFoldDB" id="A0A834I594"/>
<reference evidence="1" key="1">
    <citation type="submission" date="2020-08" db="EMBL/GenBank/DDBJ databases">
        <title>Genome sequencing and assembly of the red palm weevil Rhynchophorus ferrugineus.</title>
        <authorList>
            <person name="Dias G.B."/>
            <person name="Bergman C.M."/>
            <person name="Manee M."/>
        </authorList>
    </citation>
    <scope>NUCLEOTIDE SEQUENCE</scope>
    <source>
        <strain evidence="1">AA-2017</strain>
        <tissue evidence="1">Whole larva</tissue>
    </source>
</reference>
<evidence type="ECO:0000313" key="2">
    <source>
        <dbReference type="Proteomes" id="UP000625711"/>
    </source>
</evidence>
<dbReference type="EMBL" id="JAACXV010012071">
    <property type="protein sequence ID" value="KAF7274802.1"/>
    <property type="molecule type" value="Genomic_DNA"/>
</dbReference>
<gene>
    <name evidence="1" type="ORF">GWI33_012529</name>
</gene>
<proteinExistence type="predicted"/>
<organism evidence="1 2">
    <name type="scientific">Rhynchophorus ferrugineus</name>
    <name type="common">Red palm weevil</name>
    <name type="synonym">Curculio ferrugineus</name>
    <dbReference type="NCBI Taxonomy" id="354439"/>
    <lineage>
        <taxon>Eukaryota</taxon>
        <taxon>Metazoa</taxon>
        <taxon>Ecdysozoa</taxon>
        <taxon>Arthropoda</taxon>
        <taxon>Hexapoda</taxon>
        <taxon>Insecta</taxon>
        <taxon>Pterygota</taxon>
        <taxon>Neoptera</taxon>
        <taxon>Endopterygota</taxon>
        <taxon>Coleoptera</taxon>
        <taxon>Polyphaga</taxon>
        <taxon>Cucujiformia</taxon>
        <taxon>Curculionidae</taxon>
        <taxon>Dryophthorinae</taxon>
        <taxon>Rhynchophorus</taxon>
    </lineage>
</organism>
<sequence>PSPSPLDSTHDRKCSVVSRNGLPSWFDQVSPFDRCAGPFKIHVFRAPANLFGTFKCHDLNFNGLDPNGDRRR</sequence>
<feature type="non-terminal residue" evidence="1">
    <location>
        <position position="1"/>
    </location>
</feature>